<evidence type="ECO:0000313" key="8">
    <source>
        <dbReference type="Proteomes" id="UP000234331"/>
    </source>
</evidence>
<sequence>MGQVSAGPLARRLGTGDAVVVGLGAMIGAGVFTAFAPAARAAGSWLLVGLAAAALVAYCNATSSACLAVRYPTSGGTYVYGRERLGELWGYLAGVAFVVGKTASCAAMALGVGGYAWPAHAHLVAVAAVLALTGADLAGAHRGALLTRLLVTVVLIVLAVVVVACLTSSAADADQLTLSAPAPGGARGVLRAAGLLFFAFAGYARVATLGEEVRDPARTIPRAIRIALTVTLIVYLLVAVAVLVVLGAGRLAGADAPLVDAVRAAGAGGLAVPVRLGAVLAACGSLLALLLGVSRTTLAMARDGHLPAALAAVHPRRGVPHHAQLAVGVAVAVLAGLADLRAAIGFSSFGVLVYYAIANASAWTLRDDEGRPPRVVPAVGFAGCLLLAFTLPVGAVVTGTAILAAGLALYAARRVGRRRR</sequence>
<keyword evidence="8" id="KW-1185">Reference proteome</keyword>
<name>A0A2I2KSU2_9ACTN</name>
<evidence type="ECO:0000256" key="4">
    <source>
        <dbReference type="ARBA" id="ARBA00022989"/>
    </source>
</evidence>
<keyword evidence="5 6" id="KW-0472">Membrane</keyword>
<keyword evidence="2" id="KW-1003">Cell membrane</keyword>
<dbReference type="PANTHER" id="PTHR42770:SF7">
    <property type="entry name" value="MEMBRANE PROTEIN"/>
    <property type="match status" value="1"/>
</dbReference>
<evidence type="ECO:0008006" key="9">
    <source>
        <dbReference type="Google" id="ProtNLM"/>
    </source>
</evidence>
<dbReference type="Pfam" id="PF13520">
    <property type="entry name" value="AA_permease_2"/>
    <property type="match status" value="1"/>
</dbReference>
<feature type="transmembrane region" description="Helical" evidence="6">
    <location>
        <begin position="119"/>
        <end position="137"/>
    </location>
</feature>
<feature type="transmembrane region" description="Helical" evidence="6">
    <location>
        <begin position="226"/>
        <end position="252"/>
    </location>
</feature>
<dbReference type="Proteomes" id="UP000234331">
    <property type="component" value="Unassembled WGS sequence"/>
</dbReference>
<feature type="transmembrane region" description="Helical" evidence="6">
    <location>
        <begin position="18"/>
        <end position="39"/>
    </location>
</feature>
<feature type="transmembrane region" description="Helical" evidence="6">
    <location>
        <begin position="325"/>
        <end position="358"/>
    </location>
</feature>
<dbReference type="PIRSF" id="PIRSF006060">
    <property type="entry name" value="AA_transporter"/>
    <property type="match status" value="1"/>
</dbReference>
<dbReference type="InterPro" id="IPR002293">
    <property type="entry name" value="AA/rel_permease1"/>
</dbReference>
<accession>A0A2I2KSU2</accession>
<feature type="transmembrane region" description="Helical" evidence="6">
    <location>
        <begin position="149"/>
        <end position="169"/>
    </location>
</feature>
<evidence type="ECO:0000256" key="3">
    <source>
        <dbReference type="ARBA" id="ARBA00022692"/>
    </source>
</evidence>
<evidence type="ECO:0000256" key="2">
    <source>
        <dbReference type="ARBA" id="ARBA00022475"/>
    </source>
</evidence>
<dbReference type="PANTHER" id="PTHR42770">
    <property type="entry name" value="AMINO ACID TRANSPORTER-RELATED"/>
    <property type="match status" value="1"/>
</dbReference>
<gene>
    <name evidence="7" type="ORF">FRACA_2720004</name>
</gene>
<feature type="transmembrane region" description="Helical" evidence="6">
    <location>
        <begin position="189"/>
        <end position="206"/>
    </location>
</feature>
<evidence type="ECO:0000256" key="5">
    <source>
        <dbReference type="ARBA" id="ARBA00023136"/>
    </source>
</evidence>
<dbReference type="RefSeq" id="WP_101832358.1">
    <property type="nucleotide sequence ID" value="NZ_FZMO01000193.1"/>
</dbReference>
<feature type="transmembrane region" description="Helical" evidence="6">
    <location>
        <begin position="89"/>
        <end position="113"/>
    </location>
</feature>
<reference evidence="7 8" key="1">
    <citation type="submission" date="2017-06" db="EMBL/GenBank/DDBJ databases">
        <authorList>
            <person name="Kim H.J."/>
            <person name="Triplett B.A."/>
        </authorList>
    </citation>
    <scope>NUCLEOTIDE SEQUENCE [LARGE SCALE GENOMIC DNA]</scope>
    <source>
        <strain evidence="7">FRACA_ARgP5</strain>
    </source>
</reference>
<dbReference type="EMBL" id="FZMO01000193">
    <property type="protein sequence ID" value="SNQ48732.1"/>
    <property type="molecule type" value="Genomic_DNA"/>
</dbReference>
<comment type="subcellular location">
    <subcellularLocation>
        <location evidence="1">Cell membrane</location>
        <topology evidence="1">Multi-pass membrane protein</topology>
    </subcellularLocation>
</comment>
<dbReference type="Gene3D" id="1.20.1740.10">
    <property type="entry name" value="Amino acid/polyamine transporter I"/>
    <property type="match status" value="1"/>
</dbReference>
<dbReference type="InterPro" id="IPR050367">
    <property type="entry name" value="APC_superfamily"/>
</dbReference>
<dbReference type="GO" id="GO:0005886">
    <property type="term" value="C:plasma membrane"/>
    <property type="evidence" value="ECO:0007669"/>
    <property type="project" value="UniProtKB-SubCell"/>
</dbReference>
<evidence type="ECO:0000256" key="1">
    <source>
        <dbReference type="ARBA" id="ARBA00004651"/>
    </source>
</evidence>
<feature type="transmembrane region" description="Helical" evidence="6">
    <location>
        <begin position="378"/>
        <end position="411"/>
    </location>
</feature>
<evidence type="ECO:0000256" key="6">
    <source>
        <dbReference type="SAM" id="Phobius"/>
    </source>
</evidence>
<dbReference type="OrthoDB" id="259687at2"/>
<feature type="transmembrane region" description="Helical" evidence="6">
    <location>
        <begin position="272"/>
        <end position="293"/>
    </location>
</feature>
<organism evidence="7 8">
    <name type="scientific">Frankia canadensis</name>
    <dbReference type="NCBI Taxonomy" id="1836972"/>
    <lineage>
        <taxon>Bacteria</taxon>
        <taxon>Bacillati</taxon>
        <taxon>Actinomycetota</taxon>
        <taxon>Actinomycetes</taxon>
        <taxon>Frankiales</taxon>
        <taxon>Frankiaceae</taxon>
        <taxon>Frankia</taxon>
    </lineage>
</organism>
<dbReference type="GO" id="GO:0022857">
    <property type="term" value="F:transmembrane transporter activity"/>
    <property type="evidence" value="ECO:0007669"/>
    <property type="project" value="InterPro"/>
</dbReference>
<feature type="transmembrane region" description="Helical" evidence="6">
    <location>
        <begin position="45"/>
        <end position="69"/>
    </location>
</feature>
<protein>
    <recommendedName>
        <fullName evidence="9">Transporter</fullName>
    </recommendedName>
</protein>
<proteinExistence type="predicted"/>
<dbReference type="AlphaFoldDB" id="A0A2I2KSU2"/>
<keyword evidence="4 6" id="KW-1133">Transmembrane helix</keyword>
<keyword evidence="3 6" id="KW-0812">Transmembrane</keyword>
<evidence type="ECO:0000313" key="7">
    <source>
        <dbReference type="EMBL" id="SNQ48732.1"/>
    </source>
</evidence>